<dbReference type="EMBL" id="MT142437">
    <property type="protein sequence ID" value="QJA80833.1"/>
    <property type="molecule type" value="Genomic_DNA"/>
</dbReference>
<reference evidence="2" key="1">
    <citation type="submission" date="2020-03" db="EMBL/GenBank/DDBJ databases">
        <title>The deep terrestrial virosphere.</title>
        <authorList>
            <person name="Holmfeldt K."/>
            <person name="Nilsson E."/>
            <person name="Simone D."/>
            <person name="Lopez-Fernandez M."/>
            <person name="Wu X."/>
            <person name="de Brujin I."/>
            <person name="Lundin D."/>
            <person name="Andersson A."/>
            <person name="Bertilsson S."/>
            <person name="Dopson M."/>
        </authorList>
    </citation>
    <scope>NUCLEOTIDE SEQUENCE</scope>
    <source>
        <strain evidence="2">MM415A00639</strain>
        <strain evidence="1">MM415B00913</strain>
    </source>
</reference>
<name>A0A6M3KFY5_9ZZZZ</name>
<gene>
    <name evidence="2" type="ORF">MM415A00639_0018</name>
    <name evidence="1" type="ORF">MM415B00913_0009</name>
</gene>
<evidence type="ECO:0000313" key="1">
    <source>
        <dbReference type="EMBL" id="QJA61611.1"/>
    </source>
</evidence>
<proteinExistence type="predicted"/>
<protein>
    <recommendedName>
        <fullName evidence="3">EF-hand domain-containing protein</fullName>
    </recommendedName>
</protein>
<dbReference type="PROSITE" id="PS00018">
    <property type="entry name" value="EF_HAND_1"/>
    <property type="match status" value="1"/>
</dbReference>
<sequence length="63" mass="7397">MWTVVFIPIFVAMLLYPSAIQREKEYLKIEKQNVEVIGQWIDIDNDGEVSKEEIKLFLKGDKP</sequence>
<dbReference type="InterPro" id="IPR018247">
    <property type="entry name" value="EF_Hand_1_Ca_BS"/>
</dbReference>
<evidence type="ECO:0008006" key="3">
    <source>
        <dbReference type="Google" id="ProtNLM"/>
    </source>
</evidence>
<accession>A0A6M3KFY5</accession>
<organism evidence="2">
    <name type="scientific">viral metagenome</name>
    <dbReference type="NCBI Taxonomy" id="1070528"/>
    <lineage>
        <taxon>unclassified sequences</taxon>
        <taxon>metagenomes</taxon>
        <taxon>organismal metagenomes</taxon>
    </lineage>
</organism>
<dbReference type="AlphaFoldDB" id="A0A6M3KFY5"/>
<dbReference type="EMBL" id="MT141447">
    <property type="protein sequence ID" value="QJA61611.1"/>
    <property type="molecule type" value="Genomic_DNA"/>
</dbReference>
<evidence type="ECO:0000313" key="2">
    <source>
        <dbReference type="EMBL" id="QJA80833.1"/>
    </source>
</evidence>